<name>M6DBV7_9LEPT</name>
<dbReference type="EMBL" id="ANIK01000028">
    <property type="protein sequence ID" value="EMJ96015.1"/>
    <property type="molecule type" value="Genomic_DNA"/>
</dbReference>
<comment type="caution">
    <text evidence="1">The sequence shown here is derived from an EMBL/GenBank/DDBJ whole genome shotgun (WGS) entry which is preliminary data.</text>
</comment>
<proteinExistence type="predicted"/>
<evidence type="ECO:0000313" key="2">
    <source>
        <dbReference type="Proteomes" id="UP000011988"/>
    </source>
</evidence>
<gene>
    <name evidence="1" type="ORF">LEP1GSC194_0539</name>
</gene>
<reference evidence="1 2" key="1">
    <citation type="submission" date="2013-01" db="EMBL/GenBank/DDBJ databases">
        <authorList>
            <person name="Harkins D.M."/>
            <person name="Durkin A.S."/>
            <person name="Brinkac L.M."/>
            <person name="Haft D.H."/>
            <person name="Selengut J.D."/>
            <person name="Sanka R."/>
            <person name="DePew J."/>
            <person name="Purushe J."/>
            <person name="Galloway R.L."/>
            <person name="Vinetz J.M."/>
            <person name="Sutton G.G."/>
            <person name="Nierman W.C."/>
            <person name="Fouts D.E."/>
        </authorList>
    </citation>
    <scope>NUCLEOTIDE SEQUENCE [LARGE SCALE GENOMIC DNA]</scope>
    <source>
        <strain evidence="1 2">79601</strain>
    </source>
</reference>
<evidence type="ECO:0000313" key="1">
    <source>
        <dbReference type="EMBL" id="EMJ96015.1"/>
    </source>
</evidence>
<dbReference type="PATRIC" id="fig|1218565.3.peg.1530"/>
<dbReference type="AlphaFoldDB" id="M6DBV7"/>
<organism evidence="1 2">
    <name type="scientific">Leptospira alstonii serovar Sichuan str. 79601</name>
    <dbReference type="NCBI Taxonomy" id="1218565"/>
    <lineage>
        <taxon>Bacteria</taxon>
        <taxon>Pseudomonadati</taxon>
        <taxon>Spirochaetota</taxon>
        <taxon>Spirochaetia</taxon>
        <taxon>Leptospirales</taxon>
        <taxon>Leptospiraceae</taxon>
        <taxon>Leptospira</taxon>
    </lineage>
</organism>
<accession>M6DBV7</accession>
<sequence length="37" mass="4524">MSLHKYIDKSKTRLHLDPHFFAEVRIHFKSDDPKVMR</sequence>
<protein>
    <submittedName>
        <fullName evidence="1">Uncharacterized protein</fullName>
    </submittedName>
</protein>
<dbReference type="Proteomes" id="UP000011988">
    <property type="component" value="Unassembled WGS sequence"/>
</dbReference>